<dbReference type="Pfam" id="PF00646">
    <property type="entry name" value="F-box"/>
    <property type="match status" value="1"/>
</dbReference>
<dbReference type="PANTHER" id="PTHR34223">
    <property type="entry name" value="OS11G0201299 PROTEIN"/>
    <property type="match status" value="1"/>
</dbReference>
<evidence type="ECO:0000313" key="3">
    <source>
        <dbReference type="RefSeq" id="XP_019090602.1"/>
    </source>
</evidence>
<dbReference type="GeneID" id="104737485"/>
<organism evidence="2 3">
    <name type="scientific">Camelina sativa</name>
    <name type="common">False flax</name>
    <name type="synonym">Myagrum sativum</name>
    <dbReference type="NCBI Taxonomy" id="90675"/>
    <lineage>
        <taxon>Eukaryota</taxon>
        <taxon>Viridiplantae</taxon>
        <taxon>Streptophyta</taxon>
        <taxon>Embryophyta</taxon>
        <taxon>Tracheophyta</taxon>
        <taxon>Spermatophyta</taxon>
        <taxon>Magnoliopsida</taxon>
        <taxon>eudicotyledons</taxon>
        <taxon>Gunneridae</taxon>
        <taxon>Pentapetalae</taxon>
        <taxon>rosids</taxon>
        <taxon>malvids</taxon>
        <taxon>Brassicales</taxon>
        <taxon>Brassicaceae</taxon>
        <taxon>Camelineae</taxon>
        <taxon>Camelina</taxon>
    </lineage>
</organism>
<evidence type="ECO:0000313" key="2">
    <source>
        <dbReference type="Proteomes" id="UP000694864"/>
    </source>
</evidence>
<gene>
    <name evidence="3" type="primary">LOC104737485</name>
</gene>
<dbReference type="InterPro" id="IPR032675">
    <property type="entry name" value="LRR_dom_sf"/>
</dbReference>
<reference evidence="3" key="2">
    <citation type="submission" date="2025-08" db="UniProtKB">
        <authorList>
            <consortium name="RefSeq"/>
        </authorList>
    </citation>
    <scope>IDENTIFICATION</scope>
    <source>
        <tissue evidence="3">Leaf</tissue>
    </source>
</reference>
<dbReference type="PANTHER" id="PTHR34223:SF51">
    <property type="entry name" value="OS06G0556300 PROTEIN"/>
    <property type="match status" value="1"/>
</dbReference>
<name>A0ABM1QV14_CAMSA</name>
<dbReference type="RefSeq" id="XP_019090602.1">
    <property type="nucleotide sequence ID" value="XM_019235057.1"/>
</dbReference>
<keyword evidence="2" id="KW-1185">Reference proteome</keyword>
<dbReference type="InterPro" id="IPR001810">
    <property type="entry name" value="F-box_dom"/>
</dbReference>
<sequence>METRSVKRRKRKREENVQEIIKVDRISDLPDSLLHQILLLLPLISAAKTSSLSKRWRSLFLSLPDLDFTSISDLSKPKSFSSNSIYKVLSLRNHRDSNNLRSLRFRATVTFTSLNSLIRLAVTHQVQDLDIEVTTKDYFNFPRWIVTSQDLRALRLKSAYPGFRLPTSSSILGGFQKLTSLSLSLVILDNQPRLSDFFTDPSFPLLEKLTLESCFGLKELKVSCRLLQEFSLKNSLQLEGLEVSGNKLQRLKVVNCFLTYSEKSFVKINTPNLKTFLWNLNAVTTSVHFLDKLVCLRKAFVKVFWLHQHLNSQTQSLFTLLSGLCNSYKLQLGNQSVEVNIYLQLFLLQFDLCFTVLLLL</sequence>
<accession>A0ABM1QV14</accession>
<feature type="domain" description="F-box" evidence="1">
    <location>
        <begin position="23"/>
        <end position="71"/>
    </location>
</feature>
<dbReference type="SMART" id="SM00256">
    <property type="entry name" value="FBOX"/>
    <property type="match status" value="1"/>
</dbReference>
<dbReference type="Gene3D" id="3.80.10.10">
    <property type="entry name" value="Ribonuclease Inhibitor"/>
    <property type="match status" value="1"/>
</dbReference>
<dbReference type="SUPFAM" id="SSF81383">
    <property type="entry name" value="F-box domain"/>
    <property type="match status" value="1"/>
</dbReference>
<evidence type="ECO:0000259" key="1">
    <source>
        <dbReference type="PROSITE" id="PS50181"/>
    </source>
</evidence>
<dbReference type="Proteomes" id="UP000694864">
    <property type="component" value="Chromosome 13"/>
</dbReference>
<dbReference type="PROSITE" id="PS50181">
    <property type="entry name" value="FBOX"/>
    <property type="match status" value="1"/>
</dbReference>
<reference evidence="2" key="1">
    <citation type="journal article" date="2014" name="Nat. Commun.">
        <title>The emerging biofuel crop Camelina sativa retains a highly undifferentiated hexaploid genome structure.</title>
        <authorList>
            <person name="Kagale S."/>
            <person name="Koh C."/>
            <person name="Nixon J."/>
            <person name="Bollina V."/>
            <person name="Clarke W.E."/>
            <person name="Tuteja R."/>
            <person name="Spillane C."/>
            <person name="Robinson S.J."/>
            <person name="Links M.G."/>
            <person name="Clarke C."/>
            <person name="Higgins E.E."/>
            <person name="Huebert T."/>
            <person name="Sharpe A.G."/>
            <person name="Parkin I.A."/>
        </authorList>
    </citation>
    <scope>NUCLEOTIDE SEQUENCE [LARGE SCALE GENOMIC DNA]</scope>
    <source>
        <strain evidence="2">cv. DH55</strain>
    </source>
</reference>
<dbReference type="InterPro" id="IPR036047">
    <property type="entry name" value="F-box-like_dom_sf"/>
</dbReference>
<dbReference type="InterPro" id="IPR053197">
    <property type="entry name" value="F-box_SCFL_complex_component"/>
</dbReference>
<proteinExistence type="predicted"/>
<protein>
    <submittedName>
        <fullName evidence="3">F-box/FBD/LRR-repeat protein At4g03220</fullName>
    </submittedName>
</protein>